<reference evidence="2" key="1">
    <citation type="journal article" date="2020" name="Nature">
        <title>Giant virus diversity and host interactions through global metagenomics.</title>
        <authorList>
            <person name="Schulz F."/>
            <person name="Roux S."/>
            <person name="Paez-Espino D."/>
            <person name="Jungbluth S."/>
            <person name="Walsh D.A."/>
            <person name="Denef V.J."/>
            <person name="McMahon K.D."/>
            <person name="Konstantinidis K.T."/>
            <person name="Eloe-Fadrosh E.A."/>
            <person name="Kyrpides N.C."/>
            <person name="Woyke T."/>
        </authorList>
    </citation>
    <scope>NUCLEOTIDE SEQUENCE</scope>
    <source>
        <strain evidence="2">GVMAG-M-3300023184-120</strain>
    </source>
</reference>
<protein>
    <recommendedName>
        <fullName evidence="3">Protein kinase domain-containing protein</fullName>
    </recommendedName>
</protein>
<evidence type="ECO:0000256" key="1">
    <source>
        <dbReference type="SAM" id="MobiDB-lite"/>
    </source>
</evidence>
<dbReference type="GO" id="GO:0000278">
    <property type="term" value="P:mitotic cell cycle"/>
    <property type="evidence" value="ECO:0007669"/>
    <property type="project" value="TreeGrafter"/>
</dbReference>
<dbReference type="SUPFAM" id="SSF56112">
    <property type="entry name" value="Protein kinase-like (PK-like)"/>
    <property type="match status" value="1"/>
</dbReference>
<dbReference type="Gene3D" id="1.10.510.10">
    <property type="entry name" value="Transferase(Phosphotransferase) domain 1"/>
    <property type="match status" value="1"/>
</dbReference>
<dbReference type="GO" id="GO:0072354">
    <property type="term" value="F:histone H3T3 kinase activity"/>
    <property type="evidence" value="ECO:0007669"/>
    <property type="project" value="TreeGrafter"/>
</dbReference>
<sequence length="591" mass="68687">MKIIPDLLFSKNLDLEHFKEQFSELQIESEEDKLEEYNPFDSEDFQSYIPIFTTLFPKNTGENTTLNQKYQILDLHHVTDRKGIVMEKPIFIKYAPLVDPIHYLIGKYKDDFTRQKTRIPINIDDIHCPSKVLSANNSSYIDGFFNYLCSQLLNEHGFIHGVDFYGTYVCTQKKFKLNIADDFEYLQESSHFMKSFKLLYNINHETLDHISSSPGQATFSKKDRLDLTGDQVVSLEVIDDQEDDCWEKVNMEDDSMDMEVVFQDSKKETDNSDSEDSTNNSVISESSVDDNSEKGSEGGDWSEEEEEEDEDDNETSTEDDSEIGTSDDSNESEKDAINAYIYNFPVQLICLEKCDGTLDDLLDKRLIKEKEISSAFVQIIFTLLTYQKVFDFTHNDLHTNNILYSNTTIKSIKYKYKNKTYVVPTYGKIYKIIDFGRSIYKFGNNLYCSDSFSKGNDAHSQYNCEPYFNPKKPVILPNKSFDLCRLGCSLHDFFFEEEMPSKKGNSEIENAVLRWCTDDQGKNILYKSSGGERYPNFKLYIMIARLVHKHTPEAQLEYHLCKQFLCPEKKTKYLKSCVFINIDMLPVYYTK</sequence>
<dbReference type="EMBL" id="MN739966">
    <property type="protein sequence ID" value="QHT80218.1"/>
    <property type="molecule type" value="Genomic_DNA"/>
</dbReference>
<evidence type="ECO:0008006" key="3">
    <source>
        <dbReference type="Google" id="ProtNLM"/>
    </source>
</evidence>
<proteinExistence type="predicted"/>
<dbReference type="PANTHER" id="PTHR24419">
    <property type="entry name" value="INTERLEUKIN-1 RECEPTOR-ASSOCIATED KINASE"/>
    <property type="match status" value="1"/>
</dbReference>
<feature type="compositionally biased region" description="Acidic residues" evidence="1">
    <location>
        <begin position="300"/>
        <end position="322"/>
    </location>
</feature>
<dbReference type="InterPro" id="IPR011009">
    <property type="entry name" value="Kinase-like_dom_sf"/>
</dbReference>
<accession>A0A6C0HHV7</accession>
<name>A0A6C0HHV7_9ZZZZ</name>
<feature type="region of interest" description="Disordered" evidence="1">
    <location>
        <begin position="264"/>
        <end position="332"/>
    </location>
</feature>
<organism evidence="2">
    <name type="scientific">viral metagenome</name>
    <dbReference type="NCBI Taxonomy" id="1070528"/>
    <lineage>
        <taxon>unclassified sequences</taxon>
        <taxon>metagenomes</taxon>
        <taxon>organismal metagenomes</taxon>
    </lineage>
</organism>
<dbReference type="GO" id="GO:0005737">
    <property type="term" value="C:cytoplasm"/>
    <property type="evidence" value="ECO:0007669"/>
    <property type="project" value="TreeGrafter"/>
</dbReference>
<dbReference type="GO" id="GO:0035556">
    <property type="term" value="P:intracellular signal transduction"/>
    <property type="evidence" value="ECO:0007669"/>
    <property type="project" value="TreeGrafter"/>
</dbReference>
<dbReference type="PANTHER" id="PTHR24419:SF18">
    <property type="entry name" value="SERINE_THREONINE-PROTEIN KINASE HASPIN"/>
    <property type="match status" value="1"/>
</dbReference>
<dbReference type="AlphaFoldDB" id="A0A6C0HHV7"/>
<evidence type="ECO:0000313" key="2">
    <source>
        <dbReference type="EMBL" id="QHT80218.1"/>
    </source>
</evidence>
<dbReference type="GO" id="GO:0005634">
    <property type="term" value="C:nucleus"/>
    <property type="evidence" value="ECO:0007669"/>
    <property type="project" value="TreeGrafter"/>
</dbReference>